<keyword evidence="5" id="KW-0597">Phosphoprotein</keyword>
<comment type="subunit">
    <text evidence="16">Component of the cytochrome c oxidase (complex IV, CIV), a multisubunit enzyme composed of a catalytic core of 3 subunits and several supernumerary subunits. The complex exists as a monomer or a dimer and forms supercomplexes (SCs) in the inner mitochondrial membrane with ubiquinol-cytochrome c oxidoreductase (cytochrome b-c1 complex, complex III, CIII).</text>
</comment>
<evidence type="ECO:0000313" key="18">
    <source>
        <dbReference type="Proteomes" id="UP000001595"/>
    </source>
</evidence>
<name>A0A8I5UP22_PONAB</name>
<keyword evidence="10 16" id="KW-0809">Transit peptide</keyword>
<dbReference type="AlphaFoldDB" id="A0A8I5UP22"/>
<dbReference type="CDD" id="cd00923">
    <property type="entry name" value="Cyt_c_Oxidase_Va"/>
    <property type="match status" value="1"/>
</dbReference>
<comment type="similarity">
    <text evidence="3 16">Belongs to the cytochrome c oxidase subunit 5A family.</text>
</comment>
<evidence type="ECO:0000256" key="14">
    <source>
        <dbReference type="ARBA" id="ARBA00023136"/>
    </source>
</evidence>
<evidence type="ECO:0000256" key="10">
    <source>
        <dbReference type="ARBA" id="ARBA00022946"/>
    </source>
</evidence>
<keyword evidence="8 16" id="KW-0999">Mitochondrion inner membrane</keyword>
<dbReference type="PANTHER" id="PTHR14200">
    <property type="entry name" value="CYTOCHROME C OXIDASE POLYPEPTIDE"/>
    <property type="match status" value="1"/>
</dbReference>
<dbReference type="FunFam" id="1.25.40.40:FF:000002">
    <property type="entry name" value="cytochrome c oxidase subunit 5A, mitochondrial"/>
    <property type="match status" value="1"/>
</dbReference>
<keyword evidence="11" id="KW-0007">Acetylation</keyword>
<evidence type="ECO:0000256" key="5">
    <source>
        <dbReference type="ARBA" id="ARBA00022553"/>
    </source>
</evidence>
<dbReference type="GO" id="GO:0046872">
    <property type="term" value="F:metal ion binding"/>
    <property type="evidence" value="ECO:0007669"/>
    <property type="project" value="UniProtKB-UniRule"/>
</dbReference>
<evidence type="ECO:0000256" key="16">
    <source>
        <dbReference type="RuleBase" id="RU368103"/>
    </source>
</evidence>
<dbReference type="Gene3D" id="1.25.40.40">
    <property type="entry name" value="Cytochrome c oxidase, subunit Va/VI"/>
    <property type="match status" value="1"/>
</dbReference>
<reference evidence="17 18" key="1">
    <citation type="submission" date="2008-02" db="EMBL/GenBank/DDBJ databases">
        <title>A 6x draft sequence assembly of the Pongo pygmaeus abelii genome.</title>
        <authorList>
            <person name="Wilson R.K."/>
            <person name="Mardis E."/>
        </authorList>
    </citation>
    <scope>NUCLEOTIDE SEQUENCE [LARGE SCALE GENOMIC DNA]</scope>
</reference>
<keyword evidence="7 16" id="KW-0479">Metal-binding</keyword>
<dbReference type="Pfam" id="PF02284">
    <property type="entry name" value="COX5A"/>
    <property type="match status" value="1"/>
</dbReference>
<dbReference type="PANTHER" id="PTHR14200:SF16">
    <property type="entry name" value="CYTOCHROME C OXIDASE SUBUNIT 5A, MITOCHONDRIAL"/>
    <property type="match status" value="1"/>
</dbReference>
<dbReference type="Ensembl" id="ENSPPYT00000038116.1">
    <property type="protein sequence ID" value="ENSPPYP00000038454.1"/>
    <property type="gene ID" value="ENSPPYG00000030301.1"/>
</dbReference>
<evidence type="ECO:0000256" key="12">
    <source>
        <dbReference type="ARBA" id="ARBA00023004"/>
    </source>
</evidence>
<evidence type="ECO:0000256" key="8">
    <source>
        <dbReference type="ARBA" id="ARBA00022792"/>
    </source>
</evidence>
<sequence>RAGAALRRCAVTATARAGPRGLPHSAQPGPAATIHSVHCYSHGSHETDEEFDARWVTYFNKPDIDAWQLRKGMNTLVSYDLVPEPKIVDAALRAFRRLNDFASAVGILEAVKDKAGPHKEIYPYVIQELRPTLNELGISTPEDLGLDKV</sequence>
<evidence type="ECO:0000256" key="9">
    <source>
        <dbReference type="ARBA" id="ARBA00022843"/>
    </source>
</evidence>
<comment type="subcellular location">
    <subcellularLocation>
        <location evidence="1 16">Mitochondrion inner membrane</location>
        <topology evidence="1 16">Peripheral membrane protein</topology>
        <orientation evidence="1 16">Matrix side</orientation>
    </subcellularLocation>
</comment>
<evidence type="ECO:0000256" key="2">
    <source>
        <dbReference type="ARBA" id="ARBA00004673"/>
    </source>
</evidence>
<dbReference type="GeneTree" id="ENSGT00390000001424"/>
<evidence type="ECO:0000256" key="6">
    <source>
        <dbReference type="ARBA" id="ARBA00022617"/>
    </source>
</evidence>
<evidence type="ECO:0000313" key="17">
    <source>
        <dbReference type="Ensembl" id="ENSPPYP00000038454.1"/>
    </source>
</evidence>
<dbReference type="SUPFAM" id="SSF48479">
    <property type="entry name" value="Cytochrome c oxidase subunit E"/>
    <property type="match status" value="1"/>
</dbReference>
<keyword evidence="18" id="KW-1185">Reference proteome</keyword>
<reference evidence="17" key="3">
    <citation type="submission" date="2025-09" db="UniProtKB">
        <authorList>
            <consortium name="Ensembl"/>
        </authorList>
    </citation>
    <scope>IDENTIFICATION</scope>
</reference>
<proteinExistence type="inferred from homology"/>
<dbReference type="InterPro" id="IPR003204">
    <property type="entry name" value="Cyt_c_oxidase_su5A/6"/>
</dbReference>
<evidence type="ECO:0000256" key="7">
    <source>
        <dbReference type="ARBA" id="ARBA00022723"/>
    </source>
</evidence>
<dbReference type="Proteomes" id="UP000001595">
    <property type="component" value="Chromosome 14"/>
</dbReference>
<evidence type="ECO:0000256" key="13">
    <source>
        <dbReference type="ARBA" id="ARBA00023128"/>
    </source>
</evidence>
<dbReference type="OMA" id="LAMKTIY"/>
<evidence type="ECO:0000256" key="15">
    <source>
        <dbReference type="ARBA" id="ARBA00031049"/>
    </source>
</evidence>
<evidence type="ECO:0000256" key="1">
    <source>
        <dbReference type="ARBA" id="ARBA00004443"/>
    </source>
</evidence>
<accession>A0A8I5UP22</accession>
<dbReference type="GO" id="GO:0005743">
    <property type="term" value="C:mitochondrial inner membrane"/>
    <property type="evidence" value="ECO:0007669"/>
    <property type="project" value="UniProtKB-SubCell"/>
</dbReference>
<evidence type="ECO:0000256" key="3">
    <source>
        <dbReference type="ARBA" id="ARBA00007972"/>
    </source>
</evidence>
<evidence type="ECO:0000256" key="4">
    <source>
        <dbReference type="ARBA" id="ARBA00021968"/>
    </source>
</evidence>
<keyword evidence="12 16" id="KW-0408">Iron</keyword>
<evidence type="ECO:0000256" key="11">
    <source>
        <dbReference type="ARBA" id="ARBA00022990"/>
    </source>
</evidence>
<dbReference type="InterPro" id="IPR036545">
    <property type="entry name" value="Cyt_c_oxidase_su5A/6_sf"/>
</dbReference>
<keyword evidence="13 16" id="KW-0496">Mitochondrion</keyword>
<protein>
    <recommendedName>
        <fullName evidence="4 16">Cytochrome c oxidase subunit 5A, mitochondrial</fullName>
    </recommendedName>
    <alternativeName>
        <fullName evidence="15 16">Cytochrome c oxidase polypeptide Va</fullName>
    </alternativeName>
</protein>
<dbReference type="GO" id="GO:0045277">
    <property type="term" value="C:respiratory chain complex IV"/>
    <property type="evidence" value="ECO:0007669"/>
    <property type="project" value="UniProtKB-UniRule"/>
</dbReference>
<comment type="function">
    <text evidence="16">Component of the cytochrome c oxidase, the last enzyme in the mitochondrial electron transport chain which drives oxidative phosphorylation. The respiratory chain contains 3 multisubunit complexes succinate dehydrogenase (complex II, CII), ubiquinol-cytochrome c oxidoreductase (cytochrome b-c1 complex, complex III, CIII) and cytochrome c oxidase (complex IV, CIV), that cooperate to transfer electrons derived from NADH and succinate to molecular oxygen, creating an electrochemical gradient over the inner membrane that drives transmembrane transport and the ATP synthase. Cytochrome c oxidase is the component of the respiratory chain that catalyzes the reduction of oxygen to water. Electrons originating from reduced cytochrome c in the intermembrane space (IMS) are transferred via the dinuclear copper A center (CU(A)) of subunit 2 and heme A of subunit 1 to the active site in subunit 1, a binuclear center (BNC) formed by heme A3 and copper B (CU(B)). The BNC reduces molecular oxygen to 2 water molecules using 4 electrons from cytochrome c in the IMS and 4 protons from the mitochondrial matrix.</text>
</comment>
<dbReference type="UniPathway" id="UPA00705"/>
<comment type="pathway">
    <text evidence="2 16">Energy metabolism; oxidative phosphorylation.</text>
</comment>
<keyword evidence="9" id="KW-0832">Ubl conjugation</keyword>
<keyword evidence="14 16" id="KW-0472">Membrane</keyword>
<reference evidence="17" key="2">
    <citation type="submission" date="2025-08" db="UniProtKB">
        <authorList>
            <consortium name="Ensembl"/>
        </authorList>
    </citation>
    <scope>IDENTIFICATION</scope>
</reference>
<dbReference type="GO" id="GO:0006123">
    <property type="term" value="P:mitochondrial electron transport, cytochrome c to oxygen"/>
    <property type="evidence" value="ECO:0007669"/>
    <property type="project" value="UniProtKB-UniRule"/>
</dbReference>
<keyword evidence="6 16" id="KW-0349">Heme</keyword>
<organism evidence="17 18">
    <name type="scientific">Pongo abelii</name>
    <name type="common">Sumatran orangutan</name>
    <name type="synonym">Pongo pygmaeus abelii</name>
    <dbReference type="NCBI Taxonomy" id="9601"/>
    <lineage>
        <taxon>Eukaryota</taxon>
        <taxon>Metazoa</taxon>
        <taxon>Chordata</taxon>
        <taxon>Craniata</taxon>
        <taxon>Vertebrata</taxon>
        <taxon>Euteleostomi</taxon>
        <taxon>Mammalia</taxon>
        <taxon>Eutheria</taxon>
        <taxon>Euarchontoglires</taxon>
        <taxon>Primates</taxon>
        <taxon>Haplorrhini</taxon>
        <taxon>Catarrhini</taxon>
        <taxon>Hominidae</taxon>
        <taxon>Pongo</taxon>
    </lineage>
</organism>